<dbReference type="Proteomes" id="UP001219525">
    <property type="component" value="Unassembled WGS sequence"/>
</dbReference>
<feature type="region of interest" description="Disordered" evidence="1">
    <location>
        <begin position="1"/>
        <end position="49"/>
    </location>
</feature>
<sequence>MATASPPTPPPTSATEIQDATRTVVPPLPTSGSVSAPSPTPQGGHDPYTQIFPQLSSLASEKNFTGLIRMAEAHDSAYADRQPTRLLLTAPLVLAYLIVDDLPPARFALIRLPNDLTSSTLGKHLGSLLASTSERKYANVYARSQALLELVRKPDFPDASLGALLSLMVGIFLEAFRDRTFNLLQKAYASLPLPLAQTYLGLPAEDVLSAAASGGWTFDASTQVLSPAPKSGAHRTTNSFSPFSSLATFDFVVNSVAKLET</sequence>
<keyword evidence="4" id="KW-1185">Reference proteome</keyword>
<evidence type="ECO:0000259" key="2">
    <source>
        <dbReference type="Pfam" id="PF10075"/>
    </source>
</evidence>
<feature type="compositionally biased region" description="Pro residues" evidence="1">
    <location>
        <begin position="1"/>
        <end position="12"/>
    </location>
</feature>
<protein>
    <submittedName>
        <fullName evidence="3">COP9 signalosome</fullName>
    </submittedName>
</protein>
<evidence type="ECO:0000256" key="1">
    <source>
        <dbReference type="SAM" id="MobiDB-lite"/>
    </source>
</evidence>
<comment type="caution">
    <text evidence="3">The sequence shown here is derived from an EMBL/GenBank/DDBJ whole genome shotgun (WGS) entry which is preliminary data.</text>
</comment>
<proteinExistence type="predicted"/>
<dbReference type="InterPro" id="IPR033464">
    <property type="entry name" value="CSN8_PSD8_EIF3K"/>
</dbReference>
<dbReference type="EMBL" id="JARJCW010000014">
    <property type="protein sequence ID" value="KAJ7217136.1"/>
    <property type="molecule type" value="Genomic_DNA"/>
</dbReference>
<dbReference type="Pfam" id="PF10075">
    <property type="entry name" value="CSN8_PSD8_EIF3K"/>
    <property type="match status" value="1"/>
</dbReference>
<reference evidence="3" key="1">
    <citation type="submission" date="2023-03" db="EMBL/GenBank/DDBJ databases">
        <title>Massive genome expansion in bonnet fungi (Mycena s.s.) driven by repeated elements and novel gene families across ecological guilds.</title>
        <authorList>
            <consortium name="Lawrence Berkeley National Laboratory"/>
            <person name="Harder C.B."/>
            <person name="Miyauchi S."/>
            <person name="Viragh M."/>
            <person name="Kuo A."/>
            <person name="Thoen E."/>
            <person name="Andreopoulos B."/>
            <person name="Lu D."/>
            <person name="Skrede I."/>
            <person name="Drula E."/>
            <person name="Henrissat B."/>
            <person name="Morin E."/>
            <person name="Kohler A."/>
            <person name="Barry K."/>
            <person name="LaButti K."/>
            <person name="Morin E."/>
            <person name="Salamov A."/>
            <person name="Lipzen A."/>
            <person name="Mereny Z."/>
            <person name="Hegedus B."/>
            <person name="Baldrian P."/>
            <person name="Stursova M."/>
            <person name="Weitz H."/>
            <person name="Taylor A."/>
            <person name="Grigoriev I.V."/>
            <person name="Nagy L.G."/>
            <person name="Martin F."/>
            <person name="Kauserud H."/>
        </authorList>
    </citation>
    <scope>NUCLEOTIDE SEQUENCE</scope>
    <source>
        <strain evidence="3">9144</strain>
    </source>
</reference>
<name>A0AAD6VUV5_9AGAR</name>
<dbReference type="AlphaFoldDB" id="A0AAD6VUV5"/>
<evidence type="ECO:0000313" key="4">
    <source>
        <dbReference type="Proteomes" id="UP001219525"/>
    </source>
</evidence>
<gene>
    <name evidence="3" type="ORF">GGX14DRAFT_696140</name>
</gene>
<accession>A0AAD6VUV5</accession>
<organism evidence="3 4">
    <name type="scientific">Mycena pura</name>
    <dbReference type="NCBI Taxonomy" id="153505"/>
    <lineage>
        <taxon>Eukaryota</taxon>
        <taxon>Fungi</taxon>
        <taxon>Dikarya</taxon>
        <taxon>Basidiomycota</taxon>
        <taxon>Agaricomycotina</taxon>
        <taxon>Agaricomycetes</taxon>
        <taxon>Agaricomycetidae</taxon>
        <taxon>Agaricales</taxon>
        <taxon>Marasmiineae</taxon>
        <taxon>Mycenaceae</taxon>
        <taxon>Mycena</taxon>
    </lineage>
</organism>
<evidence type="ECO:0000313" key="3">
    <source>
        <dbReference type="EMBL" id="KAJ7217136.1"/>
    </source>
</evidence>
<feature type="domain" description="CSN8/PSMD8/EIF3K" evidence="2">
    <location>
        <begin position="88"/>
        <end position="231"/>
    </location>
</feature>